<feature type="domain" description="EF-hand" evidence="2">
    <location>
        <begin position="15"/>
        <end position="50"/>
    </location>
</feature>
<dbReference type="GO" id="GO:0016460">
    <property type="term" value="C:myosin II complex"/>
    <property type="evidence" value="ECO:0007669"/>
    <property type="project" value="EnsemblFungi"/>
</dbReference>
<dbReference type="GO" id="GO:0000131">
    <property type="term" value="C:incipient cellular bud site"/>
    <property type="evidence" value="ECO:0007669"/>
    <property type="project" value="EnsemblFungi"/>
</dbReference>
<dbReference type="RefSeq" id="XP_003683096.1">
    <property type="nucleotide sequence ID" value="XM_003683048.1"/>
</dbReference>
<organism evidence="3 4">
    <name type="scientific">Torulaspora delbrueckii</name>
    <name type="common">Yeast</name>
    <name type="synonym">Candida colliculosa</name>
    <dbReference type="NCBI Taxonomy" id="4950"/>
    <lineage>
        <taxon>Eukaryota</taxon>
        <taxon>Fungi</taxon>
        <taxon>Dikarya</taxon>
        <taxon>Ascomycota</taxon>
        <taxon>Saccharomycotina</taxon>
        <taxon>Saccharomycetes</taxon>
        <taxon>Saccharomycetales</taxon>
        <taxon>Saccharomycetaceae</taxon>
        <taxon>Torulaspora</taxon>
    </lineage>
</organism>
<dbReference type="eggNOG" id="KOG0027">
    <property type="taxonomic scope" value="Eukaryota"/>
</dbReference>
<dbReference type="GO" id="GO:0005509">
    <property type="term" value="F:calcium ion binding"/>
    <property type="evidence" value="ECO:0007669"/>
    <property type="project" value="InterPro"/>
</dbReference>
<dbReference type="SUPFAM" id="SSF47473">
    <property type="entry name" value="EF-hand"/>
    <property type="match status" value="1"/>
</dbReference>
<dbReference type="Gene3D" id="1.10.238.10">
    <property type="entry name" value="EF-hand"/>
    <property type="match status" value="1"/>
</dbReference>
<protein>
    <recommendedName>
        <fullName evidence="2">EF-hand domain-containing protein</fullName>
    </recommendedName>
</protein>
<evidence type="ECO:0000313" key="4">
    <source>
        <dbReference type="Proteomes" id="UP000005627"/>
    </source>
</evidence>
<keyword evidence="1" id="KW-0677">Repeat</keyword>
<dbReference type="PROSITE" id="PS50222">
    <property type="entry name" value="EF_HAND_2"/>
    <property type="match status" value="1"/>
</dbReference>
<dbReference type="GO" id="GO:0032038">
    <property type="term" value="F:myosin II heavy chain binding"/>
    <property type="evidence" value="ECO:0007669"/>
    <property type="project" value="EnsemblFungi"/>
</dbReference>
<dbReference type="HOGENOM" id="CLU_061288_9_2_1"/>
<dbReference type="GO" id="GO:1902404">
    <property type="term" value="P:mitotic actomyosin contractile ring contraction"/>
    <property type="evidence" value="ECO:0007669"/>
    <property type="project" value="EnsemblFungi"/>
</dbReference>
<dbReference type="KEGG" id="tdl:TDEL_0H00260"/>
<sequence>MQSSESLNFSQLSQNHIKTLKDAFQMLDDDGDSRVSQKDLKTMYRSIGKQLTDEQANEMLQVEGSEDKNGISFPEYLAVMSKTVGEFPEDSEIIDCLKTLSGNDDLQIPLDELVQQLREAGFQDPESEFEKIFKDFTARNQVVEGKTFKGSQFMDMISD</sequence>
<dbReference type="STRING" id="1076872.G8ZZ41"/>
<dbReference type="InterPro" id="IPR002048">
    <property type="entry name" value="EF_hand_dom"/>
</dbReference>
<dbReference type="FunFam" id="1.10.238.10:FF:000178">
    <property type="entry name" value="Calmodulin-2 A"/>
    <property type="match status" value="1"/>
</dbReference>
<evidence type="ECO:0000256" key="1">
    <source>
        <dbReference type="ARBA" id="ARBA00022737"/>
    </source>
</evidence>
<dbReference type="FunCoup" id="G8ZZ41">
    <property type="interactions" value="41"/>
</dbReference>
<dbReference type="InterPro" id="IPR011992">
    <property type="entry name" value="EF-hand-dom_pair"/>
</dbReference>
<dbReference type="CDD" id="cd00051">
    <property type="entry name" value="EFh"/>
    <property type="match status" value="1"/>
</dbReference>
<dbReference type="EMBL" id="HE616749">
    <property type="protein sequence ID" value="CCE93885.1"/>
    <property type="molecule type" value="Genomic_DNA"/>
</dbReference>
<dbReference type="PANTHER" id="PTHR23049">
    <property type="entry name" value="MYOSIN REGULATORY LIGHT CHAIN 2"/>
    <property type="match status" value="1"/>
</dbReference>
<gene>
    <name evidence="3" type="primary">TDEL0H00260</name>
    <name evidence="3" type="ORF">TDEL_0H00260</name>
</gene>
<dbReference type="AlphaFoldDB" id="G8ZZ41"/>
<accession>G8ZZ41</accession>
<dbReference type="OrthoDB" id="429467at2759"/>
<dbReference type="InParanoid" id="G8ZZ41"/>
<dbReference type="Pfam" id="PF13499">
    <property type="entry name" value="EF-hand_7"/>
    <property type="match status" value="1"/>
</dbReference>
<name>G8ZZ41_TORDE</name>
<dbReference type="Proteomes" id="UP000005627">
    <property type="component" value="Chromosome 8"/>
</dbReference>
<dbReference type="GeneID" id="11505356"/>
<evidence type="ECO:0000259" key="2">
    <source>
        <dbReference type="PROSITE" id="PS50222"/>
    </source>
</evidence>
<proteinExistence type="predicted"/>
<evidence type="ECO:0000313" key="3">
    <source>
        <dbReference type="EMBL" id="CCE93885.1"/>
    </source>
</evidence>
<dbReference type="InterPro" id="IPR050403">
    <property type="entry name" value="Myosin_RLC"/>
</dbReference>
<dbReference type="GO" id="GO:0000142">
    <property type="term" value="C:cellular bud neck contractile ring"/>
    <property type="evidence" value="ECO:0007669"/>
    <property type="project" value="EnsemblFungi"/>
</dbReference>
<reference evidence="3 4" key="1">
    <citation type="journal article" date="2011" name="Proc. Natl. Acad. Sci. U.S.A.">
        <title>Evolutionary erosion of yeast sex chromosomes by mating-type switching accidents.</title>
        <authorList>
            <person name="Gordon J.L."/>
            <person name="Armisen D."/>
            <person name="Proux-Wera E."/>
            <person name="Oheigeartaigh S.S."/>
            <person name="Byrne K.P."/>
            <person name="Wolfe K.H."/>
        </authorList>
    </citation>
    <scope>NUCLEOTIDE SEQUENCE [LARGE SCALE GENOMIC DNA]</scope>
    <source>
        <strain evidence="4">ATCC 10662 / CBS 1146 / NBRC 0425 / NCYC 2629 / NRRL Y-866</strain>
    </source>
</reference>
<keyword evidence="4" id="KW-1185">Reference proteome</keyword>